<dbReference type="SUPFAM" id="SSF52540">
    <property type="entry name" value="P-loop containing nucleoside triphosphate hydrolases"/>
    <property type="match status" value="1"/>
</dbReference>
<evidence type="ECO:0000256" key="1">
    <source>
        <dbReference type="SAM" id="Coils"/>
    </source>
</evidence>
<dbReference type="Proteomes" id="UP000244060">
    <property type="component" value="Unassembled WGS sequence"/>
</dbReference>
<dbReference type="AlphaFoldDB" id="A0A2T5JKA8"/>
<gene>
    <name evidence="2" type="ORF">C8J28_1461</name>
</gene>
<comment type="caution">
    <text evidence="2">The sequence shown here is derived from an EMBL/GenBank/DDBJ whole genome shotgun (WGS) entry which is preliminary data.</text>
</comment>
<evidence type="ECO:0008006" key="4">
    <source>
        <dbReference type="Google" id="ProtNLM"/>
    </source>
</evidence>
<evidence type="ECO:0000313" key="2">
    <source>
        <dbReference type="EMBL" id="PTR06931.1"/>
    </source>
</evidence>
<keyword evidence="1" id="KW-0175">Coiled coil</keyword>
<dbReference type="OrthoDB" id="7210452at2"/>
<name>A0A2T5JKA8_9RHOB</name>
<dbReference type="RefSeq" id="WP_108222756.1">
    <property type="nucleotide sequence ID" value="NZ_QAOT01000046.1"/>
</dbReference>
<dbReference type="Gene3D" id="3.40.50.300">
    <property type="entry name" value="P-loop containing nucleotide triphosphate hydrolases"/>
    <property type="match status" value="1"/>
</dbReference>
<dbReference type="InterPro" id="IPR027417">
    <property type="entry name" value="P-loop_NTPase"/>
</dbReference>
<reference evidence="2 3" key="1">
    <citation type="submission" date="2018-04" db="EMBL/GenBank/DDBJ databases">
        <title>Genomic Encyclopedia of Type Strains, Phase III (KMG-III): the genomes of soil and plant-associated and newly described type strains.</title>
        <authorList>
            <person name="Whitman W."/>
        </authorList>
    </citation>
    <scope>NUCLEOTIDE SEQUENCE [LARGE SCALE GENOMIC DNA]</scope>
    <source>
        <strain evidence="2 3">KA25</strain>
    </source>
</reference>
<accession>A0A2T5JKA8</accession>
<keyword evidence="3" id="KW-1185">Reference proteome</keyword>
<organism evidence="2 3">
    <name type="scientific">Cereibacter azotoformans</name>
    <dbReference type="NCBI Taxonomy" id="43057"/>
    <lineage>
        <taxon>Bacteria</taxon>
        <taxon>Pseudomonadati</taxon>
        <taxon>Pseudomonadota</taxon>
        <taxon>Alphaproteobacteria</taxon>
        <taxon>Rhodobacterales</taxon>
        <taxon>Paracoccaceae</taxon>
        <taxon>Cereibacter</taxon>
    </lineage>
</organism>
<dbReference type="InterPro" id="IPR014556">
    <property type="entry name" value="UCP029407"/>
</dbReference>
<evidence type="ECO:0000313" key="3">
    <source>
        <dbReference type="Proteomes" id="UP000244060"/>
    </source>
</evidence>
<dbReference type="PIRSF" id="PIRSF029407">
    <property type="entry name" value="UCP029407"/>
    <property type="match status" value="1"/>
</dbReference>
<feature type="coiled-coil region" evidence="1">
    <location>
        <begin position="298"/>
        <end position="561"/>
    </location>
</feature>
<sequence length="596" mass="67562">MTSSCRSTQKSGQKVAVLVLGMHRSGTSMLGGMLDRLGCQGAKTQLKATPSNPKGYFESSEFMKLNDSILATLGSRWDDWRPFEQGWQNSPRFVEFRERIAETMAAEYGSASLIYLKDPRICRLMPLWREALVEAGYAPVCIHTHRNPQEVLQSLAARKGVEVEPELGMLAWLRHVLDAEAGSRGLPRIFTSYARLLSNWTEFSDRAEKVFGFSWPVARNARDDRVRDMIDRGLRHHDSSIEDLMNDASVPERVKDCLKVMERWTRDGEDDEGRETLIRIASEFETSAALFGGSVIGLAAKCRKARGSEEKLEALDRELKEREEEIAARQAELDTLRNAHARLAARDAEREAEIQDQKARIVALREERDRLEQDRETLRAQDALLREELRQTGDRLMQLRAEKELVSAEFQEKLAAAAAALQEAEQRFVDIHGRYVALEEKNALDEAALRENRKLAEITRIEAEDRIRTLNTELSAFADTTIEQGRALVRLNSELAALKGEKDNAVAAAEKRARALHDEVGTLTARISEHEKIIREANDKIASHDNELSATREQLGQEQEKAFHMIERLHQEYRSSTSWRVTAPVRAVGQLIRGSR</sequence>
<dbReference type="EMBL" id="QAOT01000046">
    <property type="protein sequence ID" value="PTR06931.1"/>
    <property type="molecule type" value="Genomic_DNA"/>
</dbReference>
<protein>
    <recommendedName>
        <fullName evidence="4">Sulfotransferase family protein</fullName>
    </recommendedName>
</protein>
<proteinExistence type="predicted"/>